<dbReference type="AlphaFoldDB" id="A0A0C9VI93"/>
<reference evidence="1 3" key="1">
    <citation type="submission" date="2014-06" db="EMBL/GenBank/DDBJ databases">
        <title>Evolutionary Origins and Diversification of the Mycorrhizal Mutualists.</title>
        <authorList>
            <consortium name="DOE Joint Genome Institute"/>
            <consortium name="Mycorrhizal Genomics Consortium"/>
            <person name="Kohler A."/>
            <person name="Kuo A."/>
            <person name="Nagy L.G."/>
            <person name="Floudas D."/>
            <person name="Copeland A."/>
            <person name="Barry K.W."/>
            <person name="Cichocki N."/>
            <person name="Veneault-Fourrey C."/>
            <person name="LaButti K."/>
            <person name="Lindquist E.A."/>
            <person name="Lipzen A."/>
            <person name="Lundell T."/>
            <person name="Morin E."/>
            <person name="Murat C."/>
            <person name="Riley R."/>
            <person name="Ohm R."/>
            <person name="Sun H."/>
            <person name="Tunlid A."/>
            <person name="Henrissat B."/>
            <person name="Grigoriev I.V."/>
            <person name="Hibbett D.S."/>
            <person name="Martin F."/>
        </authorList>
    </citation>
    <scope>NUCLEOTIDE SEQUENCE [LARGE SCALE GENOMIC DNA]</scope>
    <source>
        <strain evidence="1 3">SS14</strain>
    </source>
</reference>
<evidence type="ECO:0000313" key="1">
    <source>
        <dbReference type="EMBL" id="KIJ41187.1"/>
    </source>
</evidence>
<keyword evidence="3" id="KW-1185">Reference proteome</keyword>
<dbReference type="EMBL" id="KN837138">
    <property type="protein sequence ID" value="KIJ41187.1"/>
    <property type="molecule type" value="Genomic_DNA"/>
</dbReference>
<dbReference type="EMBL" id="KN837115">
    <property type="protein sequence ID" value="KIJ44709.1"/>
    <property type="molecule type" value="Genomic_DNA"/>
</dbReference>
<evidence type="ECO:0000313" key="2">
    <source>
        <dbReference type="EMBL" id="KIJ44709.1"/>
    </source>
</evidence>
<proteinExistence type="predicted"/>
<dbReference type="Proteomes" id="UP000054279">
    <property type="component" value="Unassembled WGS sequence"/>
</dbReference>
<gene>
    <name evidence="2" type="ORF">M422DRAFT_30197</name>
    <name evidence="1" type="ORF">M422DRAFT_31814</name>
</gene>
<dbReference type="HOGENOM" id="CLU_2172696_0_0_1"/>
<name>A0A0C9VI93_SPHS4</name>
<sequence>MYAYPYGWILEVSISVHRHTRPHPNPTLLHRSNTAFRVRLSAAFSKLEKKIYFACYTASILIILEFRIRIRGPMGFKFGFGISDSEVGAHLSEIHSPWLLQPALHPQREV</sequence>
<evidence type="ECO:0000313" key="3">
    <source>
        <dbReference type="Proteomes" id="UP000054279"/>
    </source>
</evidence>
<protein>
    <submittedName>
        <fullName evidence="1">Uncharacterized protein</fullName>
    </submittedName>
</protein>
<accession>A0A0C9VI93</accession>
<organism evidence="1 3">
    <name type="scientific">Sphaerobolus stellatus (strain SS14)</name>
    <dbReference type="NCBI Taxonomy" id="990650"/>
    <lineage>
        <taxon>Eukaryota</taxon>
        <taxon>Fungi</taxon>
        <taxon>Dikarya</taxon>
        <taxon>Basidiomycota</taxon>
        <taxon>Agaricomycotina</taxon>
        <taxon>Agaricomycetes</taxon>
        <taxon>Phallomycetidae</taxon>
        <taxon>Geastrales</taxon>
        <taxon>Sphaerobolaceae</taxon>
        <taxon>Sphaerobolus</taxon>
    </lineage>
</organism>